<comment type="subcellular location">
    <subcellularLocation>
        <location evidence="1">Cell projection</location>
        <location evidence="1">Filopodium</location>
    </subcellularLocation>
    <subcellularLocation>
        <location evidence="2">Nucleus</location>
        <location evidence="2">Nucleolus</location>
    </subcellularLocation>
</comment>
<dbReference type="PANTHER" id="PTHR13237">
    <property type="entry name" value="SOMETHING ABOUT SILENCING PROTEIN 10-RELATED"/>
    <property type="match status" value="1"/>
</dbReference>
<accession>A0A3B5JZ93</accession>
<dbReference type="GeneTree" id="ENSGT00500000044922"/>
<organism evidence="5 6">
    <name type="scientific">Takifugu rubripes</name>
    <name type="common">Japanese pufferfish</name>
    <name type="synonym">Fugu rubripes</name>
    <dbReference type="NCBI Taxonomy" id="31033"/>
    <lineage>
        <taxon>Eukaryota</taxon>
        <taxon>Metazoa</taxon>
        <taxon>Chordata</taxon>
        <taxon>Craniata</taxon>
        <taxon>Vertebrata</taxon>
        <taxon>Euteleostomi</taxon>
        <taxon>Actinopterygii</taxon>
        <taxon>Neopterygii</taxon>
        <taxon>Teleostei</taxon>
        <taxon>Neoteleostei</taxon>
        <taxon>Acanthomorphata</taxon>
        <taxon>Eupercaria</taxon>
        <taxon>Tetraodontiformes</taxon>
        <taxon>Tetradontoidea</taxon>
        <taxon>Tetraodontidae</taxon>
        <taxon>Takifugu</taxon>
    </lineage>
</organism>
<evidence type="ECO:0000256" key="4">
    <source>
        <dbReference type="SAM" id="MobiDB-lite"/>
    </source>
</evidence>
<reference evidence="5" key="2">
    <citation type="submission" date="2025-08" db="UniProtKB">
        <authorList>
            <consortium name="Ensembl"/>
        </authorList>
    </citation>
    <scope>IDENTIFICATION</scope>
</reference>
<dbReference type="FunCoup" id="A0A3B5JZ93">
    <property type="interactions" value="1877"/>
</dbReference>
<evidence type="ECO:0000256" key="3">
    <source>
        <dbReference type="ARBA" id="ARBA00010979"/>
    </source>
</evidence>
<gene>
    <name evidence="5" type="primary">ngdn</name>
</gene>
<dbReference type="Pfam" id="PF04000">
    <property type="entry name" value="Sas10_Utp3"/>
    <property type="match status" value="1"/>
</dbReference>
<reference evidence="5" key="3">
    <citation type="submission" date="2025-09" db="UniProtKB">
        <authorList>
            <consortium name="Ensembl"/>
        </authorList>
    </citation>
    <scope>IDENTIFICATION</scope>
</reference>
<keyword evidence="6" id="KW-1185">Reference proteome</keyword>
<dbReference type="PANTHER" id="PTHR13237:SF9">
    <property type="entry name" value="NEUROGUIDIN"/>
    <property type="match status" value="1"/>
</dbReference>
<feature type="region of interest" description="Disordered" evidence="4">
    <location>
        <begin position="201"/>
        <end position="246"/>
    </location>
</feature>
<dbReference type="InterPro" id="IPR007146">
    <property type="entry name" value="Sas10/Utp3/C1D"/>
</dbReference>
<sequence length="399" mass="45295">MNFKNISKVTIKTCLKRKEKLLFVFKINSDITHHDLAPNKLFSQMRVGQNALSLSLSSICPSAASVQCSSEGKMAAPVDNDLIERDLPKSVQLLNALTEQVVSVTSHVRELLKQVKDGRLHTSQGLSFLDLRYHLLLFYLQDLTHLICIKTDGQQIKDSQALNRIVTVRTVLEKMRPIDHKLKYQIDKLVRTAVTGSLAENDPLQLRPNPGNLLSKLSESEESDTEEKTEKAAPSSGRRYIPPKIAPMHYDGDMTDADRKKAQAEHQRRAALRSSVIQELRQQYSDAPEEIREKRDFQTERDSREELHRKNYEESMMVRLSMPKRAKNARKRAMMSMSGQLSGITHFGDITALTGGEGAEGGISRPKKKKKVMKKNTKRKGRNIQMDSSVRLYQPEPHL</sequence>
<reference evidence="5 6" key="1">
    <citation type="journal article" date="2011" name="Genome Biol. Evol.">
        <title>Integration of the genetic map and genome assembly of fugu facilitates insights into distinct features of genome evolution in teleosts and mammals.</title>
        <authorList>
            <person name="Kai W."/>
            <person name="Kikuchi K."/>
            <person name="Tohari S."/>
            <person name="Chew A.K."/>
            <person name="Tay A."/>
            <person name="Fujiwara A."/>
            <person name="Hosoya S."/>
            <person name="Suetake H."/>
            <person name="Naruse K."/>
            <person name="Brenner S."/>
            <person name="Suzuki Y."/>
            <person name="Venkatesh B."/>
        </authorList>
    </citation>
    <scope>NUCLEOTIDE SEQUENCE [LARGE SCALE GENOMIC DNA]</scope>
</reference>
<evidence type="ECO:0000313" key="5">
    <source>
        <dbReference type="Ensembl" id="ENSTRUP00000048355.2"/>
    </source>
</evidence>
<dbReference type="AlphaFoldDB" id="A0A3B5JZ93"/>
<evidence type="ECO:0000256" key="2">
    <source>
        <dbReference type="ARBA" id="ARBA00004604"/>
    </source>
</evidence>
<protein>
    <submittedName>
        <fullName evidence="5">Neuroguidin, EIF4E binding protein</fullName>
    </submittedName>
</protein>
<evidence type="ECO:0000256" key="1">
    <source>
        <dbReference type="ARBA" id="ARBA00004486"/>
    </source>
</evidence>
<name>A0A3B5JZ93_TAKRU</name>
<feature type="compositionally biased region" description="Basic residues" evidence="4">
    <location>
        <begin position="365"/>
        <end position="382"/>
    </location>
</feature>
<feature type="region of interest" description="Disordered" evidence="4">
    <location>
        <begin position="355"/>
        <end position="399"/>
    </location>
</feature>
<evidence type="ECO:0000313" key="6">
    <source>
        <dbReference type="Proteomes" id="UP000005226"/>
    </source>
</evidence>
<dbReference type="GO" id="GO:0030175">
    <property type="term" value="C:filopodium"/>
    <property type="evidence" value="ECO:0007669"/>
    <property type="project" value="UniProtKB-SubCell"/>
</dbReference>
<comment type="similarity">
    <text evidence="3">Belongs to the SAS10 family.</text>
</comment>
<dbReference type="GO" id="GO:0032040">
    <property type="term" value="C:small-subunit processome"/>
    <property type="evidence" value="ECO:0007669"/>
    <property type="project" value="TreeGrafter"/>
</dbReference>
<dbReference type="OMA" id="RHTKSER"/>
<dbReference type="GO" id="GO:0000462">
    <property type="term" value="P:maturation of SSU-rRNA from tricistronic rRNA transcript (SSU-rRNA, 5.8S rRNA, LSU-rRNA)"/>
    <property type="evidence" value="ECO:0007669"/>
    <property type="project" value="TreeGrafter"/>
</dbReference>
<dbReference type="Ensembl" id="ENSTRUT00000055717.2">
    <property type="protein sequence ID" value="ENSTRUP00000048355.2"/>
    <property type="gene ID" value="ENSTRUG00000006677.3"/>
</dbReference>
<dbReference type="InParanoid" id="A0A3B5JZ93"/>
<dbReference type="Proteomes" id="UP000005226">
    <property type="component" value="Chromosome 10"/>
</dbReference>
<proteinExistence type="inferred from homology"/>